<feature type="region of interest" description="Disordered" evidence="1">
    <location>
        <begin position="49"/>
        <end position="107"/>
    </location>
</feature>
<reference evidence="2 3" key="1">
    <citation type="submission" date="2005-09" db="EMBL/GenBank/DDBJ databases">
        <authorList>
            <person name="Mural R.J."/>
            <person name="Li P.W."/>
            <person name="Adams M.D."/>
            <person name="Amanatides P.G."/>
            <person name="Baden-Tillson H."/>
            <person name="Barnstead M."/>
            <person name="Chin S.H."/>
            <person name="Dew I."/>
            <person name="Evans C.A."/>
            <person name="Ferriera S."/>
            <person name="Flanigan M."/>
            <person name="Fosler C."/>
            <person name="Glodek A."/>
            <person name="Gu Z."/>
            <person name="Holt R.A."/>
            <person name="Jennings D."/>
            <person name="Kraft C.L."/>
            <person name="Lu F."/>
            <person name="Nguyen T."/>
            <person name="Nusskern D.R."/>
            <person name="Pfannkoch C.M."/>
            <person name="Sitter C."/>
            <person name="Sutton G.G."/>
            <person name="Venter J.C."/>
            <person name="Wang Z."/>
            <person name="Woodage T."/>
            <person name="Zheng X.H."/>
            <person name="Zhong F."/>
        </authorList>
    </citation>
    <scope>NUCLEOTIDE SEQUENCE [LARGE SCALE GENOMIC DNA]</scope>
    <source>
        <strain>BN</strain>
        <strain evidence="3">Sprague-Dawley</strain>
    </source>
</reference>
<name>A6JYK4_RAT</name>
<dbReference type="AlphaFoldDB" id="A6JYK4"/>
<proteinExistence type="predicted"/>
<organism evidence="2 3">
    <name type="scientific">Rattus norvegicus</name>
    <name type="common">Rat</name>
    <dbReference type="NCBI Taxonomy" id="10116"/>
    <lineage>
        <taxon>Eukaryota</taxon>
        <taxon>Metazoa</taxon>
        <taxon>Chordata</taxon>
        <taxon>Craniata</taxon>
        <taxon>Vertebrata</taxon>
        <taxon>Euteleostomi</taxon>
        <taxon>Mammalia</taxon>
        <taxon>Eutheria</taxon>
        <taxon>Euarchontoglires</taxon>
        <taxon>Glires</taxon>
        <taxon>Rodentia</taxon>
        <taxon>Myomorpha</taxon>
        <taxon>Muroidea</taxon>
        <taxon>Muridae</taxon>
        <taxon>Murinae</taxon>
        <taxon>Rattus</taxon>
    </lineage>
</organism>
<evidence type="ECO:0000313" key="2">
    <source>
        <dbReference type="EMBL" id="EDL83271.1"/>
    </source>
</evidence>
<protein>
    <submittedName>
        <fullName evidence="2">RCG22785</fullName>
    </submittedName>
</protein>
<sequence>MTLKDHCRPKCQSDRNLGILGSSGLCTSQLLHLHTFDPWVQSYHALSPAAGQMAPGHPEDAPETQHETAASPSTEPGQADSDWKSASPFSTLGALTTCPSAASRSQE</sequence>
<feature type="compositionally biased region" description="Polar residues" evidence="1">
    <location>
        <begin position="87"/>
        <end position="107"/>
    </location>
</feature>
<feature type="compositionally biased region" description="Polar residues" evidence="1">
    <location>
        <begin position="67"/>
        <end position="76"/>
    </location>
</feature>
<dbReference type="EMBL" id="CH474007">
    <property type="protein sequence ID" value="EDL83271.1"/>
    <property type="molecule type" value="Genomic_DNA"/>
</dbReference>
<dbReference type="Proteomes" id="UP000234681">
    <property type="component" value="Chromosome 8"/>
</dbReference>
<accession>A6JYK4</accession>
<feature type="compositionally biased region" description="Basic and acidic residues" evidence="1">
    <location>
        <begin position="57"/>
        <end position="66"/>
    </location>
</feature>
<gene>
    <name evidence="2" type="ORF">rCG_22785</name>
</gene>
<evidence type="ECO:0000256" key="1">
    <source>
        <dbReference type="SAM" id="MobiDB-lite"/>
    </source>
</evidence>
<evidence type="ECO:0000313" key="3">
    <source>
        <dbReference type="Proteomes" id="UP000234681"/>
    </source>
</evidence>